<evidence type="ECO:0000313" key="11">
    <source>
        <dbReference type="Proteomes" id="UP000584642"/>
    </source>
</evidence>
<dbReference type="PANTHER" id="PTHR30477">
    <property type="entry name" value="ABC-TRANSPORTER METAL-BINDING PROTEIN"/>
    <property type="match status" value="1"/>
</dbReference>
<evidence type="ECO:0000256" key="7">
    <source>
        <dbReference type="ARBA" id="ARBA00023136"/>
    </source>
</evidence>
<keyword evidence="7 9" id="KW-0472">Membrane</keyword>
<name>A0ABX2T9F5_9PROT</name>
<feature type="transmembrane region" description="Helical" evidence="9">
    <location>
        <begin position="267"/>
        <end position="286"/>
    </location>
</feature>
<dbReference type="Pfam" id="PF00950">
    <property type="entry name" value="ABC-3"/>
    <property type="match status" value="1"/>
</dbReference>
<dbReference type="Proteomes" id="UP000584642">
    <property type="component" value="Unassembled WGS sequence"/>
</dbReference>
<keyword evidence="6 9" id="KW-1133">Transmembrane helix</keyword>
<evidence type="ECO:0000256" key="4">
    <source>
        <dbReference type="ARBA" id="ARBA00022475"/>
    </source>
</evidence>
<feature type="transmembrane region" description="Helical" evidence="9">
    <location>
        <begin position="52"/>
        <end position="71"/>
    </location>
</feature>
<evidence type="ECO:0000256" key="6">
    <source>
        <dbReference type="ARBA" id="ARBA00022989"/>
    </source>
</evidence>
<protein>
    <submittedName>
        <fullName evidence="10">Metal ABC transporter permease</fullName>
    </submittedName>
</protein>
<keyword evidence="5 8" id="KW-0812">Transmembrane</keyword>
<dbReference type="RefSeq" id="WP_180281537.1">
    <property type="nucleotide sequence ID" value="NZ_JABFDB010000004.1"/>
</dbReference>
<keyword evidence="11" id="KW-1185">Reference proteome</keyword>
<dbReference type="SUPFAM" id="SSF81345">
    <property type="entry name" value="ABC transporter involved in vitamin B12 uptake, BtuC"/>
    <property type="match status" value="1"/>
</dbReference>
<evidence type="ECO:0000256" key="5">
    <source>
        <dbReference type="ARBA" id="ARBA00022692"/>
    </source>
</evidence>
<evidence type="ECO:0000313" key="10">
    <source>
        <dbReference type="EMBL" id="NYZ19773.1"/>
    </source>
</evidence>
<feature type="transmembrane region" description="Helical" evidence="9">
    <location>
        <begin position="20"/>
        <end position="40"/>
    </location>
</feature>
<dbReference type="Gene3D" id="1.10.3470.10">
    <property type="entry name" value="ABC transporter involved in vitamin B12 uptake, BtuC"/>
    <property type="match status" value="1"/>
</dbReference>
<feature type="transmembrane region" description="Helical" evidence="9">
    <location>
        <begin position="239"/>
        <end position="261"/>
    </location>
</feature>
<evidence type="ECO:0000256" key="1">
    <source>
        <dbReference type="ARBA" id="ARBA00004651"/>
    </source>
</evidence>
<dbReference type="EMBL" id="JABFDB010000004">
    <property type="protein sequence ID" value="NYZ19773.1"/>
    <property type="molecule type" value="Genomic_DNA"/>
</dbReference>
<evidence type="ECO:0000256" key="2">
    <source>
        <dbReference type="ARBA" id="ARBA00008034"/>
    </source>
</evidence>
<comment type="caution">
    <text evidence="10">The sequence shown here is derived from an EMBL/GenBank/DDBJ whole genome shotgun (WGS) entry which is preliminary data.</text>
</comment>
<evidence type="ECO:0000256" key="3">
    <source>
        <dbReference type="ARBA" id="ARBA00022448"/>
    </source>
</evidence>
<sequence>MLADLLAALSFQAGYNTRIVLIGAVLLGTAAGLVGTFTLLRGRALVSDALGHATLPGVVLAFIAGSALGLSSRNLPLLLAGAAASGALAVWLVHLLSHHTRLTEDTAIAAVLGSSFGLGVVLLSVAQRLPTGGQAGLGTFILGQTAGMTEGEVWTMAGLAALAILASVALFKEFRLICFDPDFARGIGWPVQRLDLLLLALVVVVTVAGLQTVGLVLVVAFLVIPPVAARFWSDRLDRILLLAGLFGGVSGAVGAALSAALPGLPTGAVIVLVAGTLFLLSLLFAPRRGVVATLLRQGSMGFRLAVVKALSDRRRGPAAPVSGTVALWLRARGLTTRDGALTPRGEAAAERADRNLALWERLTRTDPNAIPDTALWGIDDATRVLPQATLARLREGTAR</sequence>
<comment type="subcellular location">
    <subcellularLocation>
        <location evidence="1 8">Cell membrane</location>
        <topology evidence="1 8">Multi-pass membrane protein</topology>
    </subcellularLocation>
</comment>
<dbReference type="InterPro" id="IPR001626">
    <property type="entry name" value="ABC_TroCD"/>
</dbReference>
<evidence type="ECO:0000256" key="8">
    <source>
        <dbReference type="RuleBase" id="RU003943"/>
    </source>
</evidence>
<accession>A0ABX2T9F5</accession>
<comment type="similarity">
    <text evidence="2 8">Belongs to the ABC-3 integral membrane protein family.</text>
</comment>
<feature type="transmembrane region" description="Helical" evidence="9">
    <location>
        <begin position="108"/>
        <end position="126"/>
    </location>
</feature>
<dbReference type="PANTHER" id="PTHR30477:SF3">
    <property type="entry name" value="METAL TRANSPORT SYSTEM MEMBRANE PROTEIN CT_069-RELATED"/>
    <property type="match status" value="1"/>
</dbReference>
<dbReference type="InterPro" id="IPR037294">
    <property type="entry name" value="ABC_BtuC-like"/>
</dbReference>
<gene>
    <name evidence="10" type="ORF">HND93_08620</name>
</gene>
<evidence type="ECO:0000256" key="9">
    <source>
        <dbReference type="SAM" id="Phobius"/>
    </source>
</evidence>
<keyword evidence="3 8" id="KW-0813">Transport</keyword>
<keyword evidence="4" id="KW-1003">Cell membrane</keyword>
<dbReference type="CDD" id="cd06550">
    <property type="entry name" value="TM_ABC_iron-siderophores_like"/>
    <property type="match status" value="1"/>
</dbReference>
<feature type="transmembrane region" description="Helical" evidence="9">
    <location>
        <begin position="77"/>
        <end position="96"/>
    </location>
</feature>
<proteinExistence type="inferred from homology"/>
<feature type="transmembrane region" description="Helical" evidence="9">
    <location>
        <begin position="153"/>
        <end position="171"/>
    </location>
</feature>
<organism evidence="10 11">
    <name type="scientific">Azospirillum oleiclasticum</name>
    <dbReference type="NCBI Taxonomy" id="2735135"/>
    <lineage>
        <taxon>Bacteria</taxon>
        <taxon>Pseudomonadati</taxon>
        <taxon>Pseudomonadota</taxon>
        <taxon>Alphaproteobacteria</taxon>
        <taxon>Rhodospirillales</taxon>
        <taxon>Azospirillaceae</taxon>
        <taxon>Azospirillum</taxon>
    </lineage>
</organism>
<reference evidence="10 11" key="1">
    <citation type="submission" date="2020-05" db="EMBL/GenBank/DDBJ databases">
        <title>Azospirillum oleiclasticum sp. nov, a nitrogen-fixing and heavy crude oil-emulsifying bacterium isolated from the crude oil of Yumen Oilfield.</title>
        <authorList>
            <person name="Wu D."/>
            <person name="Cai M."/>
            <person name="Zhang X."/>
        </authorList>
    </citation>
    <scope>NUCLEOTIDE SEQUENCE [LARGE SCALE GENOMIC DNA]</scope>
    <source>
        <strain evidence="10 11">ROY-1-1-2</strain>
    </source>
</reference>